<protein>
    <recommendedName>
        <fullName evidence="2">DUF7053 domain-containing protein</fullName>
    </recommendedName>
</protein>
<dbReference type="InterPro" id="IPR055481">
    <property type="entry name" value="DUF7053"/>
</dbReference>
<dbReference type="EMBL" id="JAVHJV010000006">
    <property type="protein sequence ID" value="KAK5941989.1"/>
    <property type="molecule type" value="Genomic_DNA"/>
</dbReference>
<evidence type="ECO:0000259" key="2">
    <source>
        <dbReference type="Pfam" id="PF23155"/>
    </source>
</evidence>
<accession>A0ABR0RP34</accession>
<comment type="caution">
    <text evidence="3">The sequence shown here is derived from an EMBL/GenBank/DDBJ whole genome shotgun (WGS) entry which is preliminary data.</text>
</comment>
<dbReference type="PANTHER" id="PTHR38117">
    <property type="entry name" value="NACHT AND WD40 DOMAIN PROTEIN"/>
    <property type="match status" value="1"/>
</dbReference>
<organism evidence="3 4">
    <name type="scientific">Knufia obscura</name>
    <dbReference type="NCBI Taxonomy" id="1635080"/>
    <lineage>
        <taxon>Eukaryota</taxon>
        <taxon>Fungi</taxon>
        <taxon>Dikarya</taxon>
        <taxon>Ascomycota</taxon>
        <taxon>Pezizomycotina</taxon>
        <taxon>Eurotiomycetes</taxon>
        <taxon>Chaetothyriomycetidae</taxon>
        <taxon>Chaetothyriales</taxon>
        <taxon>Trichomeriaceae</taxon>
        <taxon>Knufia</taxon>
    </lineage>
</organism>
<reference evidence="3 4" key="1">
    <citation type="journal article" date="2023" name="Res Sq">
        <title>Genomic and morphological characterization of Knufia obscura isolated from the Mars 2020 spacecraft assembly facility.</title>
        <authorList>
            <person name="Chander A.M."/>
            <person name="Teixeira M.M."/>
            <person name="Singh N.K."/>
            <person name="Williams M.P."/>
            <person name="Parker C.W."/>
            <person name="Leo P."/>
            <person name="Stajich J.E."/>
            <person name="Torok T."/>
            <person name="Tighe S."/>
            <person name="Mason C.E."/>
            <person name="Venkateswaran K."/>
        </authorList>
    </citation>
    <scope>NUCLEOTIDE SEQUENCE [LARGE SCALE GENOMIC DNA]</scope>
    <source>
        <strain evidence="3 4">CCFEE 5817</strain>
    </source>
</reference>
<feature type="compositionally biased region" description="Polar residues" evidence="1">
    <location>
        <begin position="239"/>
        <end position="254"/>
    </location>
</feature>
<dbReference type="RefSeq" id="XP_064730079.1">
    <property type="nucleotide sequence ID" value="XM_064874357.1"/>
</dbReference>
<proteinExistence type="predicted"/>
<feature type="compositionally biased region" description="Polar residues" evidence="1">
    <location>
        <begin position="299"/>
        <end position="321"/>
    </location>
</feature>
<feature type="region of interest" description="Disordered" evidence="1">
    <location>
        <begin position="186"/>
        <end position="389"/>
    </location>
</feature>
<gene>
    <name evidence="3" type="ORF">PMZ80_005940</name>
</gene>
<feature type="region of interest" description="Disordered" evidence="1">
    <location>
        <begin position="110"/>
        <end position="130"/>
    </location>
</feature>
<dbReference type="PANTHER" id="PTHR38117:SF2">
    <property type="entry name" value="NACHT AND WD40 DOMAIN PROTEIN"/>
    <property type="match status" value="1"/>
</dbReference>
<feature type="compositionally biased region" description="Polar residues" evidence="1">
    <location>
        <begin position="263"/>
        <end position="289"/>
    </location>
</feature>
<evidence type="ECO:0000256" key="1">
    <source>
        <dbReference type="SAM" id="MobiDB-lite"/>
    </source>
</evidence>
<name>A0ABR0RP34_9EURO</name>
<evidence type="ECO:0000313" key="3">
    <source>
        <dbReference type="EMBL" id="KAK5941989.1"/>
    </source>
</evidence>
<feature type="compositionally biased region" description="Polar residues" evidence="1">
    <location>
        <begin position="220"/>
        <end position="230"/>
    </location>
</feature>
<keyword evidence="4" id="KW-1185">Reference proteome</keyword>
<feature type="compositionally biased region" description="Polar residues" evidence="1">
    <location>
        <begin position="364"/>
        <end position="379"/>
    </location>
</feature>
<evidence type="ECO:0000313" key="4">
    <source>
        <dbReference type="Proteomes" id="UP001334248"/>
    </source>
</evidence>
<sequence>MKTLYTTIDVIPSHIPRQLAIELLQSHGELITLNPLVLEYRPIKAPRDAPNDEFYSTWYEITQRIQFMPGIGKMGSSKVSFRGCFHDMPWGVQTHMYVPLGIELRHKYQIKGNQPGEPPEPKELGSNAPSEGLYLRVDTQIKANMTMVSFVKKELKAASKTMIERMIKKAELIDAGVLQAMFDDTGKLTTTNPNDRSRPYEPTSPGLPFTPSVYGPNGVNLRSPSQSGPRQSAYGRLPSYNQFGNSPNASQQNGLAIEMPGDTQYSQSTSNLHPRGNRFSTYSEMSGSSPQPPNGRWSGVQSEGQSSQDGSVMSYPTNYSAPNPMGSPRPEMQGGKSFAAELPGNEVVPPRPPKEPPVPENQKENTQSHQNQHGYTYNPQDYAGLRDNR</sequence>
<feature type="compositionally biased region" description="Pro residues" evidence="1">
    <location>
        <begin position="349"/>
        <end position="359"/>
    </location>
</feature>
<dbReference type="Proteomes" id="UP001334248">
    <property type="component" value="Unassembled WGS sequence"/>
</dbReference>
<feature type="domain" description="DUF7053" evidence="2">
    <location>
        <begin position="2"/>
        <end position="171"/>
    </location>
</feature>
<dbReference type="GeneID" id="89999389"/>
<dbReference type="Pfam" id="PF23155">
    <property type="entry name" value="DUF7053"/>
    <property type="match status" value="1"/>
</dbReference>